<dbReference type="Pfam" id="PF00877">
    <property type="entry name" value="NLPC_P60"/>
    <property type="match status" value="1"/>
</dbReference>
<evidence type="ECO:0000256" key="5">
    <source>
        <dbReference type="SAM" id="Phobius"/>
    </source>
</evidence>
<dbReference type="InterPro" id="IPR002901">
    <property type="entry name" value="MGlyc_endo_b_GlcNAc-like_dom"/>
</dbReference>
<gene>
    <name evidence="7" type="ORF">QNJ86_03485</name>
</gene>
<dbReference type="PANTHER" id="PTHR47359:SF3">
    <property type="entry name" value="NLP_P60 DOMAIN-CONTAINING PROTEIN-RELATED"/>
    <property type="match status" value="1"/>
</dbReference>
<dbReference type="PANTHER" id="PTHR47359">
    <property type="entry name" value="PEPTIDOGLYCAN DL-ENDOPEPTIDASE CWLO"/>
    <property type="match status" value="1"/>
</dbReference>
<evidence type="ECO:0000256" key="2">
    <source>
        <dbReference type="ARBA" id="ARBA00022670"/>
    </source>
</evidence>
<keyword evidence="4" id="KW-0788">Thiol protease</keyword>
<name>A0ABT7DJZ9_9ACTN</name>
<accession>A0ABT7DJZ9</accession>
<comment type="similarity">
    <text evidence="1">Belongs to the peptidase C40 family.</text>
</comment>
<evidence type="ECO:0000313" key="7">
    <source>
        <dbReference type="EMBL" id="MDJ1649855.1"/>
    </source>
</evidence>
<dbReference type="Gene3D" id="1.10.530.10">
    <property type="match status" value="1"/>
</dbReference>
<evidence type="ECO:0000313" key="8">
    <source>
        <dbReference type="Proteomes" id="UP001232750"/>
    </source>
</evidence>
<dbReference type="InterPro" id="IPR051794">
    <property type="entry name" value="PG_Endopeptidase_C40"/>
</dbReference>
<dbReference type="Gene3D" id="3.90.1720.10">
    <property type="entry name" value="endopeptidase domain like (from Nostoc punctiforme)"/>
    <property type="match status" value="1"/>
</dbReference>
<feature type="transmembrane region" description="Helical" evidence="5">
    <location>
        <begin position="42"/>
        <end position="67"/>
    </location>
</feature>
<dbReference type="Proteomes" id="UP001232750">
    <property type="component" value="Unassembled WGS sequence"/>
</dbReference>
<evidence type="ECO:0000259" key="6">
    <source>
        <dbReference type="PROSITE" id="PS51935"/>
    </source>
</evidence>
<keyword evidence="5" id="KW-1133">Transmembrane helix</keyword>
<keyword evidence="5" id="KW-0812">Transmembrane</keyword>
<dbReference type="Pfam" id="PF01832">
    <property type="entry name" value="Glucosaminidase"/>
    <property type="match status" value="1"/>
</dbReference>
<evidence type="ECO:0000256" key="3">
    <source>
        <dbReference type="ARBA" id="ARBA00022801"/>
    </source>
</evidence>
<dbReference type="SUPFAM" id="SSF54001">
    <property type="entry name" value="Cysteine proteinases"/>
    <property type="match status" value="1"/>
</dbReference>
<keyword evidence="2" id="KW-0645">Protease</keyword>
<feature type="non-terminal residue" evidence="7">
    <location>
        <position position="1"/>
    </location>
</feature>
<reference evidence="7 8" key="1">
    <citation type="submission" date="2023-05" db="EMBL/GenBank/DDBJ databases">
        <title>Gordonibacter KGMB12511T sp. nov., isolated from faeces of healthy Korean.</title>
        <authorList>
            <person name="Kim H.S."/>
            <person name="Kim J.-S."/>
            <person name="Suh M.K."/>
            <person name="Eom M.K."/>
            <person name="Do H.E."/>
            <person name="Lee J.-S."/>
        </authorList>
    </citation>
    <scope>NUCLEOTIDE SEQUENCE [LARGE SCALE GENOMIC DNA]</scope>
    <source>
        <strain evidence="7 8">KGMB12511</strain>
    </source>
</reference>
<protein>
    <submittedName>
        <fullName evidence="7">NlpC/P60 family protein</fullName>
    </submittedName>
</protein>
<dbReference type="RefSeq" id="WP_283831202.1">
    <property type="nucleotide sequence ID" value="NZ_JASJEU010000007.1"/>
</dbReference>
<dbReference type="InterPro" id="IPR000064">
    <property type="entry name" value="NLP_P60_dom"/>
</dbReference>
<feature type="domain" description="NlpC/P60" evidence="6">
    <location>
        <begin position="251"/>
        <end position="363"/>
    </location>
</feature>
<evidence type="ECO:0000256" key="4">
    <source>
        <dbReference type="ARBA" id="ARBA00022807"/>
    </source>
</evidence>
<comment type="caution">
    <text evidence="7">The sequence shown here is derived from an EMBL/GenBank/DDBJ whole genome shotgun (WGS) entry which is preliminary data.</text>
</comment>
<dbReference type="EMBL" id="JASJEU010000007">
    <property type="protein sequence ID" value="MDJ1649855.1"/>
    <property type="molecule type" value="Genomic_DNA"/>
</dbReference>
<keyword evidence="5" id="KW-0472">Membrane</keyword>
<proteinExistence type="inferred from homology"/>
<dbReference type="InterPro" id="IPR038765">
    <property type="entry name" value="Papain-like_cys_pep_sf"/>
</dbReference>
<evidence type="ECO:0000256" key="1">
    <source>
        <dbReference type="ARBA" id="ARBA00007074"/>
    </source>
</evidence>
<keyword evidence="8" id="KW-1185">Reference proteome</keyword>
<sequence>SARAAQGASPRAAAPAARAAGKGAAKAIAASASAAAGPLAGILAAVLCFVLSALAAAQVASALFGFWDDASSREGVAGLPPYVTVEMVETALECQEEYGHPAGCTIAQIIFEGGDGDRLSALAERGKNLFGIKWSPSYLGCPEIAGKGSWATSEEVDGGLVGVMADFASFKSHRDCIVFRSRVLLSNHPYSDNPLVAAAIEACDSDLMAEGLKDAGYATSSGYVESLKAVMDQYGLRRFDGMTLEEFRSGGAVAAAVVAAAESQLGVPYVWGGSTPGVGLDCSGLTQYCYAQAGIAIPRYSEDQASAGTRVPLSQAQPGDILWRPGHVAIYVGGDEYIHEPQAGDVCRRATGIAYFTCAVRYR</sequence>
<keyword evidence="3" id="KW-0378">Hydrolase</keyword>
<dbReference type="PROSITE" id="PS51935">
    <property type="entry name" value="NLPC_P60"/>
    <property type="match status" value="1"/>
</dbReference>
<organism evidence="7 8">
    <name type="scientific">Gordonibacter faecis</name>
    <dbReference type="NCBI Taxonomy" id="3047475"/>
    <lineage>
        <taxon>Bacteria</taxon>
        <taxon>Bacillati</taxon>
        <taxon>Actinomycetota</taxon>
        <taxon>Coriobacteriia</taxon>
        <taxon>Eggerthellales</taxon>
        <taxon>Eggerthellaceae</taxon>
        <taxon>Gordonibacter</taxon>
    </lineage>
</organism>